<dbReference type="Proteomes" id="UP000299102">
    <property type="component" value="Unassembled WGS sequence"/>
</dbReference>
<evidence type="ECO:0000313" key="3">
    <source>
        <dbReference type="Proteomes" id="UP000299102"/>
    </source>
</evidence>
<organism evidence="2 3">
    <name type="scientific">Eumeta variegata</name>
    <name type="common">Bagworm moth</name>
    <name type="synonym">Eumeta japonica</name>
    <dbReference type="NCBI Taxonomy" id="151549"/>
    <lineage>
        <taxon>Eukaryota</taxon>
        <taxon>Metazoa</taxon>
        <taxon>Ecdysozoa</taxon>
        <taxon>Arthropoda</taxon>
        <taxon>Hexapoda</taxon>
        <taxon>Insecta</taxon>
        <taxon>Pterygota</taxon>
        <taxon>Neoptera</taxon>
        <taxon>Endopterygota</taxon>
        <taxon>Lepidoptera</taxon>
        <taxon>Glossata</taxon>
        <taxon>Ditrysia</taxon>
        <taxon>Tineoidea</taxon>
        <taxon>Psychidae</taxon>
        <taxon>Oiketicinae</taxon>
        <taxon>Eumeta</taxon>
    </lineage>
</organism>
<reference evidence="2 3" key="1">
    <citation type="journal article" date="2019" name="Commun. Biol.">
        <title>The bagworm genome reveals a unique fibroin gene that provides high tensile strength.</title>
        <authorList>
            <person name="Kono N."/>
            <person name="Nakamura H."/>
            <person name="Ohtoshi R."/>
            <person name="Tomita M."/>
            <person name="Numata K."/>
            <person name="Arakawa K."/>
        </authorList>
    </citation>
    <scope>NUCLEOTIDE SEQUENCE [LARGE SCALE GENOMIC DNA]</scope>
</reference>
<keyword evidence="3" id="KW-1185">Reference proteome</keyword>
<sequence length="96" mass="10791">MSKGNARSASEQALKREAGRNPKSGVRSGSEIISLPHFNSRTAKRLVFYKFTAKRNKKGFDATKTQHAKGNMSAEKDINNEKTLNDIHKLKSAFRR</sequence>
<name>A0A4C1ZBL9_EUMVA</name>
<proteinExistence type="predicted"/>
<feature type="region of interest" description="Disordered" evidence="1">
    <location>
        <begin position="1"/>
        <end position="31"/>
    </location>
</feature>
<dbReference type="AlphaFoldDB" id="A0A4C1ZBL9"/>
<dbReference type="EMBL" id="BGZK01001778">
    <property type="protein sequence ID" value="GBP86181.1"/>
    <property type="molecule type" value="Genomic_DNA"/>
</dbReference>
<feature type="compositionally biased region" description="Polar residues" evidence="1">
    <location>
        <begin position="1"/>
        <end position="11"/>
    </location>
</feature>
<evidence type="ECO:0000256" key="1">
    <source>
        <dbReference type="SAM" id="MobiDB-lite"/>
    </source>
</evidence>
<protein>
    <submittedName>
        <fullName evidence="2">Uncharacterized protein</fullName>
    </submittedName>
</protein>
<gene>
    <name evidence="2" type="ORF">EVAR_64079_1</name>
</gene>
<accession>A0A4C1ZBL9</accession>
<comment type="caution">
    <text evidence="2">The sequence shown here is derived from an EMBL/GenBank/DDBJ whole genome shotgun (WGS) entry which is preliminary data.</text>
</comment>
<evidence type="ECO:0000313" key="2">
    <source>
        <dbReference type="EMBL" id="GBP86181.1"/>
    </source>
</evidence>